<dbReference type="OrthoDB" id="6111608at2759"/>
<sequence length="88" mass="10068">MHFSPVRYHSNSLAIKSDMDALEQYSRRDLIRINGIPDGGIYESSLQTNELVKELIKTIDEDLTPEDIIRSHRIGKPPTREGKEDETS</sequence>
<feature type="region of interest" description="Disordered" evidence="1">
    <location>
        <begin position="68"/>
        <end position="88"/>
    </location>
</feature>
<keyword evidence="3" id="KW-1185">Reference proteome</keyword>
<organism evidence="2 3">
    <name type="scientific">Mytilus galloprovincialis</name>
    <name type="common">Mediterranean mussel</name>
    <dbReference type="NCBI Taxonomy" id="29158"/>
    <lineage>
        <taxon>Eukaryota</taxon>
        <taxon>Metazoa</taxon>
        <taxon>Spiralia</taxon>
        <taxon>Lophotrochozoa</taxon>
        <taxon>Mollusca</taxon>
        <taxon>Bivalvia</taxon>
        <taxon>Autobranchia</taxon>
        <taxon>Pteriomorphia</taxon>
        <taxon>Mytilida</taxon>
        <taxon>Mytiloidea</taxon>
        <taxon>Mytilidae</taxon>
        <taxon>Mytilinae</taxon>
        <taxon>Mytilus</taxon>
    </lineage>
</organism>
<evidence type="ECO:0000256" key="1">
    <source>
        <dbReference type="SAM" id="MobiDB-lite"/>
    </source>
</evidence>
<dbReference type="EMBL" id="UYJE01010064">
    <property type="protein sequence ID" value="VDI79352.1"/>
    <property type="molecule type" value="Genomic_DNA"/>
</dbReference>
<comment type="caution">
    <text evidence="2">The sequence shown here is derived from an EMBL/GenBank/DDBJ whole genome shotgun (WGS) entry which is preliminary data.</text>
</comment>
<name>A0A8B6HI01_MYTGA</name>
<gene>
    <name evidence="2" type="ORF">MGAL_10B039099</name>
</gene>
<accession>A0A8B6HI01</accession>
<evidence type="ECO:0000313" key="2">
    <source>
        <dbReference type="EMBL" id="VDI79352.1"/>
    </source>
</evidence>
<proteinExistence type="predicted"/>
<reference evidence="2" key="1">
    <citation type="submission" date="2018-11" db="EMBL/GenBank/DDBJ databases">
        <authorList>
            <person name="Alioto T."/>
            <person name="Alioto T."/>
        </authorList>
    </citation>
    <scope>NUCLEOTIDE SEQUENCE</scope>
</reference>
<dbReference type="AlphaFoldDB" id="A0A8B6HI01"/>
<protein>
    <submittedName>
        <fullName evidence="2">Uncharacterized protein</fullName>
    </submittedName>
</protein>
<feature type="compositionally biased region" description="Basic and acidic residues" evidence="1">
    <location>
        <begin position="78"/>
        <end position="88"/>
    </location>
</feature>
<dbReference type="Proteomes" id="UP000596742">
    <property type="component" value="Unassembled WGS sequence"/>
</dbReference>
<evidence type="ECO:0000313" key="3">
    <source>
        <dbReference type="Proteomes" id="UP000596742"/>
    </source>
</evidence>